<evidence type="ECO:0000256" key="2">
    <source>
        <dbReference type="ARBA" id="ARBA00022801"/>
    </source>
</evidence>
<evidence type="ECO:0000259" key="3">
    <source>
        <dbReference type="Pfam" id="PF07687"/>
    </source>
</evidence>
<keyword evidence="2" id="KW-0378">Hydrolase</keyword>
<dbReference type="PANTHER" id="PTHR43808:SF31">
    <property type="entry name" value="N-ACETYL-L-CITRULLINE DEACETYLASE"/>
    <property type="match status" value="1"/>
</dbReference>
<dbReference type="SUPFAM" id="SSF55031">
    <property type="entry name" value="Bacterial exopeptidase dimerisation domain"/>
    <property type="match status" value="1"/>
</dbReference>
<evidence type="ECO:0000313" key="4">
    <source>
        <dbReference type="EMBL" id="CAB4623143.1"/>
    </source>
</evidence>
<dbReference type="InterPro" id="IPR011650">
    <property type="entry name" value="Peptidase_M20_dimer"/>
</dbReference>
<dbReference type="GO" id="GO:0009089">
    <property type="term" value="P:lysine biosynthetic process via diaminopimelate"/>
    <property type="evidence" value="ECO:0007669"/>
    <property type="project" value="InterPro"/>
</dbReference>
<dbReference type="PANTHER" id="PTHR43808">
    <property type="entry name" value="ACETYLORNITHINE DEACETYLASE"/>
    <property type="match status" value="1"/>
</dbReference>
<dbReference type="GO" id="GO:0046872">
    <property type="term" value="F:metal ion binding"/>
    <property type="evidence" value="ECO:0007669"/>
    <property type="project" value="UniProtKB-KW"/>
</dbReference>
<dbReference type="InterPro" id="IPR010174">
    <property type="entry name" value="Succinyl-DAP_deSuclase_DapE"/>
</dbReference>
<dbReference type="EMBL" id="CAEZUP010000121">
    <property type="protein sequence ID" value="CAB4623143.1"/>
    <property type="molecule type" value="Genomic_DNA"/>
</dbReference>
<dbReference type="Pfam" id="PF07687">
    <property type="entry name" value="M20_dimer"/>
    <property type="match status" value="1"/>
</dbReference>
<accession>A0A6J6IEG4</accession>
<name>A0A6J6IEG4_9ZZZZ</name>
<dbReference type="NCBIfam" id="TIGR01900">
    <property type="entry name" value="dapE-gram_pos"/>
    <property type="match status" value="1"/>
</dbReference>
<dbReference type="AlphaFoldDB" id="A0A6J6IEG4"/>
<feature type="domain" description="Peptidase M20 dimerisation" evidence="3">
    <location>
        <begin position="167"/>
        <end position="264"/>
    </location>
</feature>
<proteinExistence type="predicted"/>
<organism evidence="4">
    <name type="scientific">freshwater metagenome</name>
    <dbReference type="NCBI Taxonomy" id="449393"/>
    <lineage>
        <taxon>unclassified sequences</taxon>
        <taxon>metagenomes</taxon>
        <taxon>ecological metagenomes</taxon>
    </lineage>
</organism>
<dbReference type="Gene3D" id="3.30.70.360">
    <property type="match status" value="1"/>
</dbReference>
<dbReference type="InterPro" id="IPR002933">
    <property type="entry name" value="Peptidase_M20"/>
</dbReference>
<dbReference type="GO" id="GO:0009014">
    <property type="term" value="F:succinyl-diaminopimelate desuccinylase activity"/>
    <property type="evidence" value="ECO:0007669"/>
    <property type="project" value="InterPro"/>
</dbReference>
<dbReference type="GO" id="GO:0006526">
    <property type="term" value="P:L-arginine biosynthetic process"/>
    <property type="evidence" value="ECO:0007669"/>
    <property type="project" value="TreeGrafter"/>
</dbReference>
<protein>
    <submittedName>
        <fullName evidence="4">Unannotated protein</fullName>
    </submittedName>
</protein>
<keyword evidence="1" id="KW-0479">Metal-binding</keyword>
<dbReference type="SUPFAM" id="SSF53187">
    <property type="entry name" value="Zn-dependent exopeptidases"/>
    <property type="match status" value="1"/>
</dbReference>
<dbReference type="InterPro" id="IPR036264">
    <property type="entry name" value="Bact_exopeptidase_dim_dom"/>
</dbReference>
<dbReference type="Gene3D" id="3.40.630.10">
    <property type="entry name" value="Zn peptidases"/>
    <property type="match status" value="1"/>
</dbReference>
<dbReference type="InterPro" id="IPR050072">
    <property type="entry name" value="Peptidase_M20A"/>
</dbReference>
<dbReference type="GO" id="GO:0008777">
    <property type="term" value="F:acetylornithine deacetylase activity"/>
    <property type="evidence" value="ECO:0007669"/>
    <property type="project" value="TreeGrafter"/>
</dbReference>
<sequence>MTEPATPVDLLARTAALVDIASPSREEQALVDILEAELRSNVHLDVTRVGDNLVARTLLGRPQRLIFAGHTDTVPAADNATARIDGDRLFGVGSSDMKGGLVVMLELARTTVDPAMDCTYVFYAREEVAGIESGLGELFETRPDLLEGDAAILGEPTDALIEAGCQGTLRFRMVLHGARAHTARAWMGRNAVHRLAPVLQILDAYEPRRPVIDGCQFHEALQAVAIEGGVAGNVVPDSAAVTINFRFAPDRTMAEAETHVRGLFASCLEPEDSLELVDASDAAAPGLGHPLLASLAERAGGEVLAKLGWTDVARFAAQGIPAVNFGPGDNRIAHTAGEYLDREPLEKVWSVVHALVTEGVPTT</sequence>
<gene>
    <name evidence="4" type="ORF">UFOPK1835_01957</name>
</gene>
<evidence type="ECO:0000256" key="1">
    <source>
        <dbReference type="ARBA" id="ARBA00022723"/>
    </source>
</evidence>
<dbReference type="Pfam" id="PF01546">
    <property type="entry name" value="Peptidase_M20"/>
    <property type="match status" value="1"/>
</dbReference>
<reference evidence="4" key="1">
    <citation type="submission" date="2020-05" db="EMBL/GenBank/DDBJ databases">
        <authorList>
            <person name="Chiriac C."/>
            <person name="Salcher M."/>
            <person name="Ghai R."/>
            <person name="Kavagutti S V."/>
        </authorList>
    </citation>
    <scope>NUCLEOTIDE SEQUENCE</scope>
</reference>